<evidence type="ECO:0000256" key="6">
    <source>
        <dbReference type="ARBA" id="ARBA00022840"/>
    </source>
</evidence>
<dbReference type="InterPro" id="IPR002305">
    <property type="entry name" value="aa-tRNA-synth_Ic"/>
</dbReference>
<dbReference type="Proteomes" id="UP000010824">
    <property type="component" value="Chromosome"/>
</dbReference>
<keyword evidence="7 10" id="KW-0648">Protein biosynthesis</keyword>
<keyword evidence="8 10" id="KW-0030">Aminoacyl-tRNA synthetase</keyword>
<dbReference type="eggNOG" id="arCOG01887">
    <property type="taxonomic scope" value="Archaea"/>
</dbReference>
<sequence>MQEPQINPWSSTPSLDIEKTFAEFGIDPIAPVLPELPEIPYFMRRGIVVGHRDYLPIARAIRNKSPFHILTGFMPSGHPHLGHLMVMKEVVWHVQQGGSGYITIADREAHAVRGLSWEKCDEYGKEYLACLYALGFEGQTYFQSRNNRLKDLAFEAATKVNFSELSAIYGFGPDTDLAHADSVITQVADILYPQIDREPAPTVVPVGVDQDPHIRLTRGIAHKMRMFTVEERDGYISVRSKNAPEATMEAVKKAFPHAKKYEGHVDIKGAQCTDVKAKVREIERAHGGFAFFTPSSTYHIFMPGLTGGKMSSSIPESFISFHEPEAMVRKKVMSAITGGRMTLEEQKRLGGEPDKCSLYLLNLFHMVTDDAELAEIRRKCTAGEITCGQCKKETAERVVAFLNDFREKMDAAKDRIRI</sequence>
<dbReference type="HOGENOM" id="CLU_032621_3_0_2"/>
<protein>
    <recommendedName>
        <fullName evidence="2">tryptophan--tRNA ligase</fullName>
        <ecNumber evidence="2">6.1.1.2</ecNumber>
    </recommendedName>
    <alternativeName>
        <fullName evidence="9">Tryptophanyl-tRNA synthetase</fullName>
    </alternativeName>
</protein>
<keyword evidence="5 10" id="KW-0547">Nucleotide-binding</keyword>
<name>L0HKE9_METFS</name>
<dbReference type="FunFam" id="3.40.50.620:FF:000207">
    <property type="entry name" value="Tryptophan--tRNA ligase"/>
    <property type="match status" value="1"/>
</dbReference>
<dbReference type="OrthoDB" id="371821at2157"/>
<dbReference type="GO" id="GO:0006436">
    <property type="term" value="P:tryptophanyl-tRNA aminoacylation"/>
    <property type="evidence" value="ECO:0007669"/>
    <property type="project" value="InterPro"/>
</dbReference>
<dbReference type="SUPFAM" id="SSF52374">
    <property type="entry name" value="Nucleotidylyl transferase"/>
    <property type="match status" value="1"/>
</dbReference>
<dbReference type="AlphaFoldDB" id="L0HKE9"/>
<dbReference type="RefSeq" id="WP_015286506.1">
    <property type="nucleotide sequence ID" value="NC_019943.1"/>
</dbReference>
<dbReference type="GO" id="GO:0005737">
    <property type="term" value="C:cytoplasm"/>
    <property type="evidence" value="ECO:0007669"/>
    <property type="project" value="TreeGrafter"/>
</dbReference>
<dbReference type="InterPro" id="IPR014729">
    <property type="entry name" value="Rossmann-like_a/b/a_fold"/>
</dbReference>
<organism evidence="11 12">
    <name type="scientific">Methanoregula formicica (strain DSM 22288 / NBRC 105244 / SMSP)</name>
    <dbReference type="NCBI Taxonomy" id="593750"/>
    <lineage>
        <taxon>Archaea</taxon>
        <taxon>Methanobacteriati</taxon>
        <taxon>Methanobacteriota</taxon>
        <taxon>Stenosarchaea group</taxon>
        <taxon>Methanomicrobia</taxon>
        <taxon>Methanomicrobiales</taxon>
        <taxon>Methanoregulaceae</taxon>
        <taxon>Methanoregula</taxon>
    </lineage>
</organism>
<dbReference type="Pfam" id="PF00579">
    <property type="entry name" value="tRNA-synt_1b"/>
    <property type="match status" value="2"/>
</dbReference>
<dbReference type="InterPro" id="IPR001412">
    <property type="entry name" value="aa-tRNA-synth_I_CS"/>
</dbReference>
<dbReference type="InParanoid" id="L0HKE9"/>
<evidence type="ECO:0000256" key="1">
    <source>
        <dbReference type="ARBA" id="ARBA00005594"/>
    </source>
</evidence>
<dbReference type="Gene3D" id="1.10.240.10">
    <property type="entry name" value="Tyrosyl-Transfer RNA Synthetase"/>
    <property type="match status" value="1"/>
</dbReference>
<keyword evidence="12" id="KW-1185">Reference proteome</keyword>
<evidence type="ECO:0000313" key="11">
    <source>
        <dbReference type="EMBL" id="AGB03544.1"/>
    </source>
</evidence>
<dbReference type="GeneID" id="14309943"/>
<evidence type="ECO:0000256" key="10">
    <source>
        <dbReference type="RuleBase" id="RU363036"/>
    </source>
</evidence>
<evidence type="ECO:0000256" key="4">
    <source>
        <dbReference type="ARBA" id="ARBA00022598"/>
    </source>
</evidence>
<dbReference type="EC" id="6.1.1.2" evidence="2"/>
<evidence type="ECO:0000256" key="9">
    <source>
        <dbReference type="ARBA" id="ARBA00030268"/>
    </source>
</evidence>
<evidence type="ECO:0000256" key="8">
    <source>
        <dbReference type="ARBA" id="ARBA00023146"/>
    </source>
</evidence>
<dbReference type="Gene3D" id="3.40.50.620">
    <property type="entry name" value="HUPs"/>
    <property type="match status" value="1"/>
</dbReference>
<comment type="similarity">
    <text evidence="1 10">Belongs to the class-I aminoacyl-tRNA synthetase family.</text>
</comment>
<dbReference type="PRINTS" id="PR01039">
    <property type="entry name" value="TRNASYNTHTRP"/>
</dbReference>
<dbReference type="KEGG" id="mfo:Metfor_2551"/>
<gene>
    <name evidence="11" type="ordered locus">Metfor_2551</name>
</gene>
<reference evidence="11 12" key="2">
    <citation type="journal article" date="2014" name="Genome Announc.">
        <title>Complete Genome Sequence of Methanoregula formicica SMSPT, a Mesophilic Hydrogenotrophic Methanogen Isolated from a Methanogenic Upflow Anaerobic Sludge Blanket Reactor.</title>
        <authorList>
            <person name="Yamamoto K."/>
            <person name="Tamaki H."/>
            <person name="Cadillo-Quiroz H."/>
            <person name="Imachi H."/>
            <person name="Kyrpides N."/>
            <person name="Woyke T."/>
            <person name="Goodwin L."/>
            <person name="Zinder S.H."/>
            <person name="Kamagata Y."/>
            <person name="Liu W.T."/>
        </authorList>
    </citation>
    <scope>NUCLEOTIDE SEQUENCE [LARGE SCALE GENOMIC DNA]</scope>
    <source>
        <strain evidence="12">DSM 22288 / NBRC 105244 / SMSP</strain>
    </source>
</reference>
<keyword evidence="4 10" id="KW-0436">Ligase</keyword>
<dbReference type="STRING" id="593750.Metfor_2551"/>
<evidence type="ECO:0000256" key="7">
    <source>
        <dbReference type="ARBA" id="ARBA00022917"/>
    </source>
</evidence>
<dbReference type="PANTHER" id="PTHR10055">
    <property type="entry name" value="TRYPTOPHANYL-TRNA SYNTHETASE"/>
    <property type="match status" value="1"/>
</dbReference>
<dbReference type="EMBL" id="CP003167">
    <property type="protein sequence ID" value="AGB03544.1"/>
    <property type="molecule type" value="Genomic_DNA"/>
</dbReference>
<dbReference type="FunCoup" id="L0HKE9">
    <property type="interactions" value="246"/>
</dbReference>
<dbReference type="GO" id="GO:0004830">
    <property type="term" value="F:tryptophan-tRNA ligase activity"/>
    <property type="evidence" value="ECO:0007669"/>
    <property type="project" value="UniProtKB-EC"/>
</dbReference>
<keyword evidence="3" id="KW-0963">Cytoplasm</keyword>
<evidence type="ECO:0000313" key="12">
    <source>
        <dbReference type="Proteomes" id="UP000010824"/>
    </source>
</evidence>
<dbReference type="InterPro" id="IPR002306">
    <property type="entry name" value="Trp-tRNA-ligase"/>
</dbReference>
<dbReference type="NCBIfam" id="NF008926">
    <property type="entry name" value="PRK12285.1-3"/>
    <property type="match status" value="1"/>
</dbReference>
<proteinExistence type="inferred from homology"/>
<evidence type="ECO:0000256" key="3">
    <source>
        <dbReference type="ARBA" id="ARBA00022490"/>
    </source>
</evidence>
<evidence type="ECO:0000256" key="2">
    <source>
        <dbReference type="ARBA" id="ARBA00013161"/>
    </source>
</evidence>
<evidence type="ECO:0000256" key="5">
    <source>
        <dbReference type="ARBA" id="ARBA00022741"/>
    </source>
</evidence>
<reference evidence="12" key="1">
    <citation type="submission" date="2011-12" db="EMBL/GenBank/DDBJ databases">
        <title>Complete sequence of Methanoregula formicicum SMSP.</title>
        <authorList>
            <person name="Lucas S."/>
            <person name="Han J."/>
            <person name="Lapidus A."/>
            <person name="Cheng J.-F."/>
            <person name="Goodwin L."/>
            <person name="Pitluck S."/>
            <person name="Peters L."/>
            <person name="Ovchinnikova G."/>
            <person name="Teshima H."/>
            <person name="Detter J.C."/>
            <person name="Han C."/>
            <person name="Tapia R."/>
            <person name="Land M."/>
            <person name="Hauser L."/>
            <person name="Kyrpides N."/>
            <person name="Ivanova N."/>
            <person name="Pagani I."/>
            <person name="Imachi H."/>
            <person name="Tamaki H."/>
            <person name="Sekiguchi Y."/>
            <person name="Kamagata Y."/>
            <person name="Cadillo-Quiroz H."/>
            <person name="Zinder S."/>
            <person name="Liu W.-T."/>
            <person name="Woyke T."/>
        </authorList>
    </citation>
    <scope>NUCLEOTIDE SEQUENCE [LARGE SCALE GENOMIC DNA]</scope>
    <source>
        <strain evidence="12">DSM 22288 / NBRC 105244 / SMSP</strain>
    </source>
</reference>
<dbReference type="PROSITE" id="PS00178">
    <property type="entry name" value="AA_TRNA_LIGASE_I"/>
    <property type="match status" value="1"/>
</dbReference>
<dbReference type="GO" id="GO:0005524">
    <property type="term" value="F:ATP binding"/>
    <property type="evidence" value="ECO:0007669"/>
    <property type="project" value="UniProtKB-KW"/>
</dbReference>
<dbReference type="PANTHER" id="PTHR10055:SF5">
    <property type="entry name" value="TRYPTOPHAN--TRNA LIGASE"/>
    <property type="match status" value="1"/>
</dbReference>
<accession>L0HKE9</accession>
<keyword evidence="6 10" id="KW-0067">ATP-binding</keyword>